<comment type="similarity">
    <text evidence="1">Belongs to the sigma-70 factor family. ECF subfamily.</text>
</comment>
<dbReference type="RefSeq" id="WP_189246294.1">
    <property type="nucleotide sequence ID" value="NZ_BMQJ01000004.1"/>
</dbReference>
<dbReference type="InterPro" id="IPR007627">
    <property type="entry name" value="RNA_pol_sigma70_r2"/>
</dbReference>
<evidence type="ECO:0000259" key="8">
    <source>
        <dbReference type="Pfam" id="PF20239"/>
    </source>
</evidence>
<dbReference type="PANTHER" id="PTHR47756:SF2">
    <property type="entry name" value="BLL6612 PROTEIN"/>
    <property type="match status" value="1"/>
</dbReference>
<dbReference type="Pfam" id="PF20239">
    <property type="entry name" value="DUF6596"/>
    <property type="match status" value="1"/>
</dbReference>
<evidence type="ECO:0000256" key="5">
    <source>
        <dbReference type="SAM" id="MobiDB-lite"/>
    </source>
</evidence>
<dbReference type="InterPro" id="IPR013325">
    <property type="entry name" value="RNA_pol_sigma_r2"/>
</dbReference>
<evidence type="ECO:0000256" key="3">
    <source>
        <dbReference type="ARBA" id="ARBA00023082"/>
    </source>
</evidence>
<evidence type="ECO:0000256" key="4">
    <source>
        <dbReference type="ARBA" id="ARBA00023163"/>
    </source>
</evidence>
<dbReference type="InterPro" id="IPR046531">
    <property type="entry name" value="DUF6596"/>
</dbReference>
<dbReference type="Proteomes" id="UP000611554">
    <property type="component" value="Unassembled WGS sequence"/>
</dbReference>
<gene>
    <name evidence="9" type="primary">rpoE</name>
    <name evidence="9" type="ORF">GCM10010140_21250</name>
</gene>
<evidence type="ECO:0000259" key="7">
    <source>
        <dbReference type="Pfam" id="PF08281"/>
    </source>
</evidence>
<organism evidence="9 10">
    <name type="scientific">Streptosporangium pseudovulgare</name>
    <dbReference type="NCBI Taxonomy" id="35765"/>
    <lineage>
        <taxon>Bacteria</taxon>
        <taxon>Bacillati</taxon>
        <taxon>Actinomycetota</taxon>
        <taxon>Actinomycetes</taxon>
        <taxon>Streptosporangiales</taxon>
        <taxon>Streptosporangiaceae</taxon>
        <taxon>Streptosporangium</taxon>
    </lineage>
</organism>
<feature type="domain" description="RNA polymerase sigma factor 70 region 4 type 2" evidence="7">
    <location>
        <begin position="105"/>
        <end position="155"/>
    </location>
</feature>
<dbReference type="Pfam" id="PF08281">
    <property type="entry name" value="Sigma70_r4_2"/>
    <property type="match status" value="1"/>
</dbReference>
<dbReference type="Gene3D" id="1.10.10.10">
    <property type="entry name" value="Winged helix-like DNA-binding domain superfamily/Winged helix DNA-binding domain"/>
    <property type="match status" value="1"/>
</dbReference>
<feature type="region of interest" description="Disordered" evidence="5">
    <location>
        <begin position="74"/>
        <end position="94"/>
    </location>
</feature>
<dbReference type="InterPro" id="IPR013249">
    <property type="entry name" value="RNA_pol_sigma70_r4_t2"/>
</dbReference>
<feature type="region of interest" description="Disordered" evidence="5">
    <location>
        <begin position="156"/>
        <end position="183"/>
    </location>
</feature>
<protein>
    <submittedName>
        <fullName evidence="9">RNA polymerase sigma24 factor</fullName>
    </submittedName>
</protein>
<keyword evidence="4" id="KW-0804">Transcription</keyword>
<feature type="domain" description="RNA polymerase sigma-70 region 2" evidence="6">
    <location>
        <begin position="9"/>
        <end position="74"/>
    </location>
</feature>
<dbReference type="InterPro" id="IPR013324">
    <property type="entry name" value="RNA_pol_sigma_r3/r4-like"/>
</dbReference>
<dbReference type="PANTHER" id="PTHR47756">
    <property type="entry name" value="BLL6612 PROTEIN-RELATED"/>
    <property type="match status" value="1"/>
</dbReference>
<dbReference type="InterPro" id="IPR036388">
    <property type="entry name" value="WH-like_DNA-bd_sf"/>
</dbReference>
<feature type="domain" description="DUF6596" evidence="8">
    <location>
        <begin position="189"/>
        <end position="289"/>
    </location>
</feature>
<dbReference type="SUPFAM" id="SSF88946">
    <property type="entry name" value="Sigma2 domain of RNA polymerase sigma factors"/>
    <property type="match status" value="1"/>
</dbReference>
<evidence type="ECO:0000313" key="10">
    <source>
        <dbReference type="Proteomes" id="UP000611554"/>
    </source>
</evidence>
<dbReference type="NCBIfam" id="TIGR02937">
    <property type="entry name" value="sigma70-ECF"/>
    <property type="match status" value="1"/>
</dbReference>
<keyword evidence="2" id="KW-0805">Transcription regulation</keyword>
<evidence type="ECO:0000313" key="9">
    <source>
        <dbReference type="EMBL" id="GGP91284.1"/>
    </source>
</evidence>
<accession>A0ABQ2QRY7</accession>
<keyword evidence="10" id="KW-1185">Reference proteome</keyword>
<dbReference type="Gene3D" id="1.10.1740.10">
    <property type="match status" value="1"/>
</dbReference>
<name>A0ABQ2QRY7_9ACTN</name>
<dbReference type="SUPFAM" id="SSF88659">
    <property type="entry name" value="Sigma3 and sigma4 domains of RNA polymerase sigma factors"/>
    <property type="match status" value="1"/>
</dbReference>
<keyword evidence="3" id="KW-0731">Sigma factor</keyword>
<evidence type="ECO:0000256" key="1">
    <source>
        <dbReference type="ARBA" id="ARBA00010641"/>
    </source>
</evidence>
<comment type="caution">
    <text evidence="9">The sequence shown here is derived from an EMBL/GenBank/DDBJ whole genome shotgun (WGS) entry which is preliminary data.</text>
</comment>
<evidence type="ECO:0000259" key="6">
    <source>
        <dbReference type="Pfam" id="PF04542"/>
    </source>
</evidence>
<reference evidence="10" key="1">
    <citation type="journal article" date="2019" name="Int. J. Syst. Evol. Microbiol.">
        <title>The Global Catalogue of Microorganisms (GCM) 10K type strain sequencing project: providing services to taxonomists for standard genome sequencing and annotation.</title>
        <authorList>
            <consortium name="The Broad Institute Genomics Platform"/>
            <consortium name="The Broad Institute Genome Sequencing Center for Infectious Disease"/>
            <person name="Wu L."/>
            <person name="Ma J."/>
        </authorList>
    </citation>
    <scope>NUCLEOTIDE SEQUENCE [LARGE SCALE GENOMIC DNA]</scope>
    <source>
        <strain evidence="10">JCM 3115</strain>
    </source>
</reference>
<dbReference type="EMBL" id="BMQJ01000004">
    <property type="protein sequence ID" value="GGP91284.1"/>
    <property type="molecule type" value="Genomic_DNA"/>
</dbReference>
<dbReference type="InterPro" id="IPR014284">
    <property type="entry name" value="RNA_pol_sigma-70_dom"/>
</dbReference>
<sequence length="420" mass="45506">MTAPPIEDLLRELAPQVLGTLIRRHGRFEECEDAVQEALLAAAVQWPSEGVPDNPRGWLVTVASRRLIDQIRSEHARRERETATAAAETAPEDVPDTDDTLVLLFLCCHPTLTPASQTALTLRAVGGLTTAEIARAFLVPEATMAARISRAKQRIKAAGSSFGPPGGSAPDGSGPDGFSLPEGPEREERLRVVLHVLYLIFNEGYTASSGSELHRADLAHEAIRLTRMVHAQLPDDGEVTGLLALMLLTHARRTARTTATGDLVPLDEQDRTRWDHEMIDEGLELVKTSLAGPALGPYQLQAAIAATHAAAATATETDWRQVHALYLILERIAPNPMVTLNRAIALTEVEGPAAGLDLLSTLDGDERMAGHHRLLSVRAHLLEKTGDAAGAYEHYRRAAKATASIAEQRYLESRAARLRP</sequence>
<evidence type="ECO:0000256" key="2">
    <source>
        <dbReference type="ARBA" id="ARBA00023015"/>
    </source>
</evidence>
<dbReference type="Pfam" id="PF04542">
    <property type="entry name" value="Sigma70_r2"/>
    <property type="match status" value="1"/>
</dbReference>
<proteinExistence type="inferred from homology"/>
<feature type="compositionally biased region" description="Low complexity" evidence="5">
    <location>
        <begin position="158"/>
        <end position="179"/>
    </location>
</feature>